<dbReference type="Pfam" id="PF00400">
    <property type="entry name" value="WD40"/>
    <property type="match status" value="1"/>
</dbReference>
<dbReference type="InterPro" id="IPR001680">
    <property type="entry name" value="WD40_rpt"/>
</dbReference>
<evidence type="ECO:0000313" key="5">
    <source>
        <dbReference type="EMBL" id="KZV88287.1"/>
    </source>
</evidence>
<organism evidence="5 6">
    <name type="scientific">Exidia glandulosa HHB12029</name>
    <dbReference type="NCBI Taxonomy" id="1314781"/>
    <lineage>
        <taxon>Eukaryota</taxon>
        <taxon>Fungi</taxon>
        <taxon>Dikarya</taxon>
        <taxon>Basidiomycota</taxon>
        <taxon>Agaricomycotina</taxon>
        <taxon>Agaricomycetes</taxon>
        <taxon>Auriculariales</taxon>
        <taxon>Exidiaceae</taxon>
        <taxon>Exidia</taxon>
    </lineage>
</organism>
<accession>A0A165F388</accession>
<dbReference type="PANTHER" id="PTHR19854">
    <property type="entry name" value="TRANSDUCIN BETA-LIKE 3"/>
    <property type="match status" value="1"/>
</dbReference>
<keyword evidence="2" id="KW-0677">Repeat</keyword>
<dbReference type="PANTHER" id="PTHR19854:SF1">
    <property type="entry name" value="GUANINE NUCLEOTIDE-BINDING PROTEIN SUBUNIT BETA-LIKE PROTEIN 1"/>
    <property type="match status" value="1"/>
</dbReference>
<evidence type="ECO:0000256" key="3">
    <source>
        <dbReference type="ARBA" id="ARBA00037931"/>
    </source>
</evidence>
<gene>
    <name evidence="5" type="ORF">EXIGLDRAFT_741183</name>
</gene>
<dbReference type="STRING" id="1314781.A0A165F388"/>
<evidence type="ECO:0000256" key="4">
    <source>
        <dbReference type="ARBA" id="ARBA00040563"/>
    </source>
</evidence>
<dbReference type="Proteomes" id="UP000077266">
    <property type="component" value="Unassembled WGS sequence"/>
</dbReference>
<dbReference type="Gene3D" id="2.130.10.10">
    <property type="entry name" value="YVTN repeat-like/Quinoprotein amine dehydrogenase"/>
    <property type="match status" value="2"/>
</dbReference>
<dbReference type="EMBL" id="KV426103">
    <property type="protein sequence ID" value="KZV88287.1"/>
    <property type="molecule type" value="Genomic_DNA"/>
</dbReference>
<sequence length="383" mass="41136">MPAAPPPLHVLRNHSAQVSALSFSSDNERLYSGDTQGRVVMTSTRTLRPVAVWQAHSDSILGVEEWMGFVITHGRDNKLHLWARPEIVHPVGSGTAISAPVIPELRKSMDVNALNFCRFSLAVGQGEDALIALPNLVESSVADIWSLPAGDRLHAAIGKSAETEDPRDDSLPRGGTGIIMSLHLYQRSGLHLVTAFESGTVALWKNVTEGRPTVNGQGWQALWHAKLHVDSVMAMAVSPNLDFAITVSADHLIGRYDLDESSTDNPARAIQSKHAGNAALSIRSDGRVCAVAGWDGKIRLYSTKSFKSLGSLTYHREGCFCVSFSHPVDGGSAASEDPGEPLAMTGDELIQRSTWLAAGSKDSRVSIWQLFDLNGAGTSSTRG</sequence>
<evidence type="ECO:0000313" key="6">
    <source>
        <dbReference type="Proteomes" id="UP000077266"/>
    </source>
</evidence>
<evidence type="ECO:0000256" key="2">
    <source>
        <dbReference type="ARBA" id="ARBA00022737"/>
    </source>
</evidence>
<dbReference type="SUPFAM" id="SSF50978">
    <property type="entry name" value="WD40 repeat-like"/>
    <property type="match status" value="1"/>
</dbReference>
<reference evidence="5 6" key="1">
    <citation type="journal article" date="2016" name="Mol. Biol. Evol.">
        <title>Comparative Genomics of Early-Diverging Mushroom-Forming Fungi Provides Insights into the Origins of Lignocellulose Decay Capabilities.</title>
        <authorList>
            <person name="Nagy L.G."/>
            <person name="Riley R."/>
            <person name="Tritt A."/>
            <person name="Adam C."/>
            <person name="Daum C."/>
            <person name="Floudas D."/>
            <person name="Sun H."/>
            <person name="Yadav J.S."/>
            <person name="Pangilinan J."/>
            <person name="Larsson K.H."/>
            <person name="Matsuura K."/>
            <person name="Barry K."/>
            <person name="Labutti K."/>
            <person name="Kuo R."/>
            <person name="Ohm R.A."/>
            <person name="Bhattacharya S.S."/>
            <person name="Shirouzu T."/>
            <person name="Yoshinaga Y."/>
            <person name="Martin F.M."/>
            <person name="Grigoriev I.V."/>
            <person name="Hibbett D.S."/>
        </authorList>
    </citation>
    <scope>NUCLEOTIDE SEQUENCE [LARGE SCALE GENOMIC DNA]</scope>
    <source>
        <strain evidence="5 6">HHB12029</strain>
    </source>
</reference>
<proteinExistence type="inferred from homology"/>
<dbReference type="FunCoup" id="A0A165F388">
    <property type="interactions" value="203"/>
</dbReference>
<protein>
    <recommendedName>
        <fullName evidence="4">ASTRA-associated protein 1</fullName>
    </recommendedName>
</protein>
<dbReference type="AlphaFoldDB" id="A0A165F388"/>
<dbReference type="InterPro" id="IPR015943">
    <property type="entry name" value="WD40/YVTN_repeat-like_dom_sf"/>
</dbReference>
<dbReference type="InParanoid" id="A0A165F388"/>
<keyword evidence="1" id="KW-0853">WD repeat</keyword>
<dbReference type="InterPro" id="IPR036322">
    <property type="entry name" value="WD40_repeat_dom_sf"/>
</dbReference>
<keyword evidence="6" id="KW-1185">Reference proteome</keyword>
<name>A0A165F388_EXIGL</name>
<dbReference type="OrthoDB" id="7668193at2759"/>
<dbReference type="SMART" id="SM00320">
    <property type="entry name" value="WD40"/>
    <property type="match status" value="6"/>
</dbReference>
<evidence type="ECO:0000256" key="1">
    <source>
        <dbReference type="ARBA" id="ARBA00022574"/>
    </source>
</evidence>
<comment type="similarity">
    <text evidence="3">Belongs to the WD repeat ASA1 family.</text>
</comment>